<sequence>MQTIPTTLPVNQPIYQSTWSNSPEALLENKLIYELKFHYDHGSKDKKNEIENALIHHIMNTCCTLPGQSDDAISFSAELVQQYFFEEINNKNKELAESIKNTHQVDLSLFSQEPYYSTKKNDDIKILRDFITKISPENNIEIALAKETTKTPNEHITHIFTSKNIEIADKTTINNEVKIEQPVPDHKKENLISNLLSNIAASIYGLFSPHR</sequence>
<accession>A0A209ACW6</accession>
<reference evidence="1 2" key="1">
    <citation type="submission" date="2017-05" db="EMBL/GenBank/DDBJ databases">
        <title>Whole genome sequencing of Yersinia kristensenii.</title>
        <authorList>
            <person name="Campioni F."/>
        </authorList>
    </citation>
    <scope>NUCLEOTIDE SEQUENCE [LARGE SCALE GENOMIC DNA]</scope>
    <source>
        <strain evidence="1 2">CFSAN060536</strain>
    </source>
</reference>
<comment type="caution">
    <text evidence="1">The sequence shown here is derived from an EMBL/GenBank/DDBJ whole genome shotgun (WGS) entry which is preliminary data.</text>
</comment>
<proteinExistence type="predicted"/>
<protein>
    <submittedName>
        <fullName evidence="1">Uncharacterized protein</fullName>
    </submittedName>
</protein>
<evidence type="ECO:0000313" key="1">
    <source>
        <dbReference type="EMBL" id="OVZ90576.1"/>
    </source>
</evidence>
<name>A0A209ACW6_YERIN</name>
<dbReference type="Proteomes" id="UP000196440">
    <property type="component" value="Unassembled WGS sequence"/>
</dbReference>
<gene>
    <name evidence="1" type="ORF">CBW57_00975</name>
</gene>
<dbReference type="EMBL" id="NHOI01000001">
    <property type="protein sequence ID" value="OVZ90576.1"/>
    <property type="molecule type" value="Genomic_DNA"/>
</dbReference>
<evidence type="ECO:0000313" key="2">
    <source>
        <dbReference type="Proteomes" id="UP000196440"/>
    </source>
</evidence>
<organism evidence="1 2">
    <name type="scientific">Yersinia intermedia</name>
    <dbReference type="NCBI Taxonomy" id="631"/>
    <lineage>
        <taxon>Bacteria</taxon>
        <taxon>Pseudomonadati</taxon>
        <taxon>Pseudomonadota</taxon>
        <taxon>Gammaproteobacteria</taxon>
        <taxon>Enterobacterales</taxon>
        <taxon>Yersiniaceae</taxon>
        <taxon>Yersinia</taxon>
    </lineage>
</organism>
<dbReference type="AlphaFoldDB" id="A0A209ACW6"/>